<gene>
    <name evidence="2" type="ORF">J3Q64DRAFT_1840304</name>
</gene>
<dbReference type="Gene3D" id="3.80.10.10">
    <property type="entry name" value="Ribonuclease Inhibitor"/>
    <property type="match status" value="2"/>
</dbReference>
<dbReference type="PANTHER" id="PTHR38926:SF72">
    <property type="entry name" value="IM:7136021-RELATED"/>
    <property type="match status" value="1"/>
</dbReference>
<dbReference type="InterPro" id="IPR032675">
    <property type="entry name" value="LRR_dom_sf"/>
</dbReference>
<dbReference type="PROSITE" id="PS50181">
    <property type="entry name" value="FBOX"/>
    <property type="match status" value="1"/>
</dbReference>
<protein>
    <recommendedName>
        <fullName evidence="1">F-box domain-containing protein</fullName>
    </recommendedName>
</protein>
<evidence type="ECO:0000313" key="3">
    <source>
        <dbReference type="Proteomes" id="UP001448207"/>
    </source>
</evidence>
<dbReference type="Proteomes" id="UP001448207">
    <property type="component" value="Unassembled WGS sequence"/>
</dbReference>
<dbReference type="InterPro" id="IPR036047">
    <property type="entry name" value="F-box-like_dom_sf"/>
</dbReference>
<reference evidence="2 3" key="1">
    <citation type="submission" date="2024-04" db="EMBL/GenBank/DDBJ databases">
        <title>Symmetric and asymmetric DNA N6-adenine methylation regulates different biological responses in Mucorales.</title>
        <authorList>
            <consortium name="Lawrence Berkeley National Laboratory"/>
            <person name="Lax C."/>
            <person name="Mondo S.J."/>
            <person name="Osorio-Concepcion M."/>
            <person name="Muszewska A."/>
            <person name="Corrochano-Luque M."/>
            <person name="Gutierrez G."/>
            <person name="Riley R."/>
            <person name="Lipzen A."/>
            <person name="Guo J."/>
            <person name="Hundley H."/>
            <person name="Amirebrahimi M."/>
            <person name="Ng V."/>
            <person name="Lorenzo-Gutierrez D."/>
            <person name="Binder U."/>
            <person name="Yang J."/>
            <person name="Song Y."/>
            <person name="Canovas D."/>
            <person name="Navarro E."/>
            <person name="Freitag M."/>
            <person name="Gabaldon T."/>
            <person name="Grigoriev I.V."/>
            <person name="Corrochano L.M."/>
            <person name="Nicolas F.E."/>
            <person name="Garre V."/>
        </authorList>
    </citation>
    <scope>NUCLEOTIDE SEQUENCE [LARGE SCALE GENOMIC DNA]</scope>
    <source>
        <strain evidence="2 3">L51</strain>
    </source>
</reference>
<dbReference type="SMART" id="SM00256">
    <property type="entry name" value="FBOX"/>
    <property type="match status" value="1"/>
</dbReference>
<dbReference type="PANTHER" id="PTHR38926">
    <property type="entry name" value="F-BOX DOMAIN CONTAINING PROTEIN, EXPRESSED"/>
    <property type="match status" value="1"/>
</dbReference>
<dbReference type="InterPro" id="IPR001810">
    <property type="entry name" value="F-box_dom"/>
</dbReference>
<dbReference type="Pfam" id="PF12937">
    <property type="entry name" value="F-box-like"/>
    <property type="match status" value="1"/>
</dbReference>
<organism evidence="2 3">
    <name type="scientific">Phycomyces blakesleeanus</name>
    <dbReference type="NCBI Taxonomy" id="4837"/>
    <lineage>
        <taxon>Eukaryota</taxon>
        <taxon>Fungi</taxon>
        <taxon>Fungi incertae sedis</taxon>
        <taxon>Mucoromycota</taxon>
        <taxon>Mucoromycotina</taxon>
        <taxon>Mucoromycetes</taxon>
        <taxon>Mucorales</taxon>
        <taxon>Phycomycetaceae</taxon>
        <taxon>Phycomyces</taxon>
    </lineage>
</organism>
<dbReference type="SUPFAM" id="SSF52047">
    <property type="entry name" value="RNI-like"/>
    <property type="match status" value="1"/>
</dbReference>
<keyword evidence="3" id="KW-1185">Reference proteome</keyword>
<comment type="caution">
    <text evidence="2">The sequence shown here is derived from an EMBL/GenBank/DDBJ whole genome shotgun (WGS) entry which is preliminary data.</text>
</comment>
<accession>A0ABR3AQ32</accession>
<dbReference type="EMBL" id="JBCLYO010000028">
    <property type="protein sequence ID" value="KAL0077359.1"/>
    <property type="molecule type" value="Genomic_DNA"/>
</dbReference>
<feature type="domain" description="F-box" evidence="1">
    <location>
        <begin position="1"/>
        <end position="45"/>
    </location>
</feature>
<evidence type="ECO:0000259" key="1">
    <source>
        <dbReference type="PROSITE" id="PS50181"/>
    </source>
</evidence>
<evidence type="ECO:0000313" key="2">
    <source>
        <dbReference type="EMBL" id="KAL0077359.1"/>
    </source>
</evidence>
<dbReference type="SUPFAM" id="SSF81383">
    <property type="entry name" value="F-box domain"/>
    <property type="match status" value="1"/>
</dbReference>
<dbReference type="CDD" id="cd09917">
    <property type="entry name" value="F-box_SF"/>
    <property type="match status" value="1"/>
</dbReference>
<proteinExistence type="predicted"/>
<name>A0ABR3AQ32_PHYBL</name>
<sequence length="580" mass="65844">MTPAELPLEILESIAGRISKTDVKTCSCVCHGWQSAFQKELWRRAAFWSHKWLVSFAETITNPEHNAFDFGQYTRDLTFHKQAKLTVPLLVLLQNECKGVSKLEFEKGSADRGCFTSPLNWEAWKDLEDLTMFLDGITRTDFLRSLSYLPKLKSLALPSDMWDSHEPFTFEYVNAIHQRVPHLESFTMVGNFDALTNADIIALPKVSKTQVVSLTTRFYTTQLMWIVYWAYKHPQIQTLRWHMDVYSGAASGPDPDIVSALEDIPVAFKCLENLHITGVDSKTWPFQAFFNLLARSKTALRTLFYTVYIHPSNPLSVIDVLQAASRSTAASLTGLQLKISGILDDTHLIPMSLHGFHKLTRVEILGENTCLAIDMLLDNCPNLDDLSMTASSLVLNTTETPISGHILKKLRIEKAVMEAKILNYISARCLNLKNMYLLEVNVYGKCPDSEPARRLFDMHYTNFEELSINKTTFFNLPNSTCTPDKRVNLLCVRKGGREDDKAWHHIYSLSSIIYSRTSCQQLSEEATAKIKSFYESPDSVEIPDSTRFENGCVKKECWSSDLIRGYVLIECGSVQQLVIE</sequence>